<feature type="region of interest" description="Disordered" evidence="2">
    <location>
        <begin position="1"/>
        <end position="29"/>
    </location>
</feature>
<dbReference type="GO" id="GO:0006887">
    <property type="term" value="P:exocytosis"/>
    <property type="evidence" value="ECO:0000318"/>
    <property type="project" value="GO_Central"/>
</dbReference>
<dbReference type="InterPro" id="IPR042044">
    <property type="entry name" value="EXOC6PINT-1/Sec15/Tip20_C_dom2"/>
</dbReference>
<dbReference type="RefSeq" id="XP_002294249.1">
    <property type="nucleotide sequence ID" value="XM_002294213.1"/>
</dbReference>
<dbReference type="Gene3D" id="1.20.58.670">
    <property type="entry name" value="Dsl1p vesicle tethering complex, Tip20p subunit, domain D"/>
    <property type="match status" value="1"/>
</dbReference>
<dbReference type="InterPro" id="IPR046361">
    <property type="entry name" value="EXOC6/Sec15_C"/>
</dbReference>
<dbReference type="InterPro" id="IPR007225">
    <property type="entry name" value="EXOC6/Sec15"/>
</dbReference>
<feature type="region of interest" description="Disordered" evidence="2">
    <location>
        <begin position="696"/>
        <end position="719"/>
    </location>
</feature>
<dbReference type="PANTHER" id="PTHR12702:SF0">
    <property type="entry name" value="EXOCYST COMPLEX COMPONENT 6"/>
    <property type="match status" value="1"/>
</dbReference>
<keyword evidence="1" id="KW-0175">Coiled coil</keyword>
<evidence type="ECO:0000256" key="2">
    <source>
        <dbReference type="SAM" id="MobiDB-lite"/>
    </source>
</evidence>
<feature type="region of interest" description="Disordered" evidence="2">
    <location>
        <begin position="575"/>
        <end position="633"/>
    </location>
</feature>
<keyword evidence="5" id="KW-1185">Reference proteome</keyword>
<dbReference type="Proteomes" id="UP000001449">
    <property type="component" value="Chromosome 15"/>
</dbReference>
<proteinExistence type="predicted"/>
<feature type="domain" description="Exocyst complex subunit EXOC6/Sec15 C-terminal" evidence="3">
    <location>
        <begin position="979"/>
        <end position="1288"/>
    </location>
</feature>
<dbReference type="GO" id="GO:0000145">
    <property type="term" value="C:exocyst"/>
    <property type="evidence" value="ECO:0000318"/>
    <property type="project" value="GO_Central"/>
</dbReference>
<feature type="compositionally biased region" description="Polar residues" evidence="2">
    <location>
        <begin position="403"/>
        <end position="414"/>
    </location>
</feature>
<reference evidence="4 5" key="1">
    <citation type="journal article" date="2004" name="Science">
        <title>The genome of the diatom Thalassiosira pseudonana: ecology, evolution, and metabolism.</title>
        <authorList>
            <person name="Armbrust E.V."/>
            <person name="Berges J.A."/>
            <person name="Bowler C."/>
            <person name="Green B.R."/>
            <person name="Martinez D."/>
            <person name="Putnam N.H."/>
            <person name="Zhou S."/>
            <person name="Allen A.E."/>
            <person name="Apt K.E."/>
            <person name="Bechner M."/>
            <person name="Brzezinski M.A."/>
            <person name="Chaal B.K."/>
            <person name="Chiovitti A."/>
            <person name="Davis A.K."/>
            <person name="Demarest M.S."/>
            <person name="Detter J.C."/>
            <person name="Glavina T."/>
            <person name="Goodstein D."/>
            <person name="Hadi M.Z."/>
            <person name="Hellsten U."/>
            <person name="Hildebrand M."/>
            <person name="Jenkins B.D."/>
            <person name="Jurka J."/>
            <person name="Kapitonov V.V."/>
            <person name="Kroger N."/>
            <person name="Lau W.W."/>
            <person name="Lane T.W."/>
            <person name="Larimer F.W."/>
            <person name="Lippmeier J.C."/>
            <person name="Lucas S."/>
            <person name="Medina M."/>
            <person name="Montsant A."/>
            <person name="Obornik M."/>
            <person name="Parker M.S."/>
            <person name="Palenik B."/>
            <person name="Pazour G.J."/>
            <person name="Richardson P.M."/>
            <person name="Rynearson T.A."/>
            <person name="Saito M.A."/>
            <person name="Schwartz D.C."/>
            <person name="Thamatrakoln K."/>
            <person name="Valentin K."/>
            <person name="Vardi A."/>
            <person name="Wilkerson F.P."/>
            <person name="Rokhsar D.S."/>
        </authorList>
    </citation>
    <scope>NUCLEOTIDE SEQUENCE [LARGE SCALE GENOMIC DNA]</scope>
    <source>
        <strain evidence="4 5">CCMP1335</strain>
    </source>
</reference>
<evidence type="ECO:0000256" key="1">
    <source>
        <dbReference type="ARBA" id="ARBA00023054"/>
    </source>
</evidence>
<dbReference type="EMBL" id="CM000650">
    <property type="protein sequence ID" value="EED88604.1"/>
    <property type="molecule type" value="Genomic_DNA"/>
</dbReference>
<accession>B8CDI3</accession>
<dbReference type="KEGG" id="tps:THAPSDRAFT_25023"/>
<dbReference type="STRING" id="35128.B8CDI3"/>
<gene>
    <name evidence="4" type="ORF">THAPSDRAFT_25023</name>
</gene>
<sequence>MMERNPNSTAAAVAAAPDPSLPAETNPNSTAAASAALLDGDTTAIYLSALRDLPASPQLCTDLATTLVAYALAATMTVSTPNPFDSDDDEISVRKGGPPPDFTLSFGDEGMGVASPTNSDVKQFQDVNPPQPSPTSAARFAQTQNEAHEKRARRRREEAVSRLVADATRPPDFLSEENITAAADEILKPAVGGVGGDAHWKQESNYAKLEARLRSQQHSTLLLASTVASSIERGLDRELHSELVRQGKDAQSVISKICHDHSEDFLESVGKVVSALGGPCEEVRASLEEANQELQTGTGHNMLTASIRLERFRHSDARARTLASMVHACRRVAVLLERARKQAALGRPRAALDAVEEARACLTAPVSSLIRGGGGADILLKFGLGSERATDKGPAADGKPVGSNANTSSSNPSHATVLRLEDTPFGSRAMQMLPKIENEVLMGARRGLNRWFLALRSGGDGAKAGRAALRRCSSSVAVGPGSLGLGGKIQSYAWRAKNADNLISRVSQKGKVARAARAGYWFERDCQREATRLEGSPGGMGMGRRAEALASAFGWYRCWDEAMGEDLQTILKTEGTNEGKDNLDRSGHSGGGALNRSGHGLNRSGHGRSLGFRATKGADGITNKRAGTSGKRSQWAEMLTPSVLADNPPAKDDDQAKLIGLPETVHPVRRAELAFKMLGREEEFRNYYESNRFGDMKIGTQQNSDKDKSETRSSLSSLTGDDVSLGTDRIFFAKSLPHLCASLVGFSAVEAALELDNFVDDDDGISGVGAAASGEKKDAAKSGEKVAVRITATTGRGSSFRDSSERYERALVAELGNLLRKRAVGATLVELARASCLVAAFRSALKIVHPSSTTRKSDKELLAMDVDIIMTALKVAQEEQLKATAKYVGDDKKEPMQVRRSNVGNLRFNKNFGGSLSEGMTDSTSPSKAPQEETINFPFGLSDMKQRQIANALDAMDPSLRTQRGSMNQIMAENELYTFSQSVPQIIRSIHARVIVFVAFALSQEELGQVFASKQGGGIAGFILDCVEECVAVAAVGMKDGYTHFDELTVEQAVQITADISALQSTLPRLFGTIMRGLCHIGLVKSDQVEQTFEYADSVLKGANKSCDTQVANMYSVVYEICRNKIDVLIDFSLENFSWVCKTARDSPNAYAESLVEYMRTTFQCLGPMDDGSRAGLHFSCCGHVAERLVKLLTDSADEHEGKTGITPVDKIDAFGLKNLAIDIEHFEAFADSTGVGQLRECFNELKSLSTALLDRDLPMLLLPENNHARRRKYPFLSLEKVYCILEKYVGTGLGEKLMARGSGIVRNDFLLLEKKEVIQLTKIVKMQLTM</sequence>
<evidence type="ECO:0000313" key="5">
    <source>
        <dbReference type="Proteomes" id="UP000001449"/>
    </source>
</evidence>
<feature type="compositionally biased region" description="Low complexity" evidence="2">
    <location>
        <begin position="10"/>
        <end position="29"/>
    </location>
</feature>
<feature type="compositionally biased region" description="Basic and acidic residues" evidence="2">
    <location>
        <begin position="575"/>
        <end position="587"/>
    </location>
</feature>
<feature type="region of interest" description="Disordered" evidence="2">
    <location>
        <begin position="389"/>
        <end position="417"/>
    </location>
</feature>
<dbReference type="Pfam" id="PF04091">
    <property type="entry name" value="Sec15_C"/>
    <property type="match status" value="1"/>
</dbReference>
<reference evidence="4 5" key="2">
    <citation type="journal article" date="2008" name="Nature">
        <title>The Phaeodactylum genome reveals the evolutionary history of diatom genomes.</title>
        <authorList>
            <person name="Bowler C."/>
            <person name="Allen A.E."/>
            <person name="Badger J.H."/>
            <person name="Grimwood J."/>
            <person name="Jabbari K."/>
            <person name="Kuo A."/>
            <person name="Maheswari U."/>
            <person name="Martens C."/>
            <person name="Maumus F."/>
            <person name="Otillar R.P."/>
            <person name="Rayko E."/>
            <person name="Salamov A."/>
            <person name="Vandepoele K."/>
            <person name="Beszteri B."/>
            <person name="Gruber A."/>
            <person name="Heijde M."/>
            <person name="Katinka M."/>
            <person name="Mock T."/>
            <person name="Valentin K."/>
            <person name="Verret F."/>
            <person name="Berges J.A."/>
            <person name="Brownlee C."/>
            <person name="Cadoret J.P."/>
            <person name="Chiovitti A."/>
            <person name="Choi C.J."/>
            <person name="Coesel S."/>
            <person name="De Martino A."/>
            <person name="Detter J.C."/>
            <person name="Durkin C."/>
            <person name="Falciatore A."/>
            <person name="Fournet J."/>
            <person name="Haruta M."/>
            <person name="Huysman M.J."/>
            <person name="Jenkins B.D."/>
            <person name="Jiroutova K."/>
            <person name="Jorgensen R.E."/>
            <person name="Joubert Y."/>
            <person name="Kaplan A."/>
            <person name="Kroger N."/>
            <person name="Kroth P.G."/>
            <person name="La Roche J."/>
            <person name="Lindquist E."/>
            <person name="Lommer M."/>
            <person name="Martin-Jezequel V."/>
            <person name="Lopez P.J."/>
            <person name="Lucas S."/>
            <person name="Mangogna M."/>
            <person name="McGinnis K."/>
            <person name="Medlin L.K."/>
            <person name="Montsant A."/>
            <person name="Oudot-Le Secq M.P."/>
            <person name="Napoli C."/>
            <person name="Obornik M."/>
            <person name="Parker M.S."/>
            <person name="Petit J.L."/>
            <person name="Porcel B.M."/>
            <person name="Poulsen N."/>
            <person name="Robison M."/>
            <person name="Rychlewski L."/>
            <person name="Rynearson T.A."/>
            <person name="Schmutz J."/>
            <person name="Shapiro H."/>
            <person name="Siaut M."/>
            <person name="Stanley M."/>
            <person name="Sussman M.R."/>
            <person name="Taylor A.R."/>
            <person name="Vardi A."/>
            <person name="von Dassow P."/>
            <person name="Vyverman W."/>
            <person name="Willis A."/>
            <person name="Wyrwicz L.S."/>
            <person name="Rokhsar D.S."/>
            <person name="Weissenbach J."/>
            <person name="Armbrust E.V."/>
            <person name="Green B.R."/>
            <person name="Van de Peer Y."/>
            <person name="Grigoriev I.V."/>
        </authorList>
    </citation>
    <scope>NUCLEOTIDE SEQUENCE [LARGE SCALE GENOMIC DNA]</scope>
    <source>
        <strain evidence="4 5">CCMP1335</strain>
    </source>
</reference>
<dbReference type="eggNOG" id="ENOG502SC1C">
    <property type="taxonomic scope" value="Eukaryota"/>
</dbReference>
<dbReference type="GO" id="GO:0006893">
    <property type="term" value="P:Golgi to plasma membrane transport"/>
    <property type="evidence" value="ECO:0000318"/>
    <property type="project" value="GO_Central"/>
</dbReference>
<dbReference type="PaxDb" id="35128-Thaps25023"/>
<evidence type="ECO:0000313" key="4">
    <source>
        <dbReference type="EMBL" id="EED88604.1"/>
    </source>
</evidence>
<dbReference type="InParanoid" id="B8CDI3"/>
<evidence type="ECO:0000259" key="3">
    <source>
        <dbReference type="Pfam" id="PF04091"/>
    </source>
</evidence>
<dbReference type="GO" id="GO:0006886">
    <property type="term" value="P:intracellular protein transport"/>
    <property type="evidence" value="ECO:0007669"/>
    <property type="project" value="InterPro"/>
</dbReference>
<dbReference type="GeneID" id="7443939"/>
<dbReference type="PANTHER" id="PTHR12702">
    <property type="entry name" value="SEC15"/>
    <property type="match status" value="1"/>
</dbReference>
<dbReference type="GO" id="GO:0090522">
    <property type="term" value="P:vesicle tethering involved in exocytosis"/>
    <property type="evidence" value="ECO:0007669"/>
    <property type="project" value="InterPro"/>
</dbReference>
<name>B8CDI3_THAPS</name>
<dbReference type="HOGENOM" id="CLU_282618_0_0_1"/>
<protein>
    <recommendedName>
        <fullName evidence="3">Exocyst complex subunit EXOC6/Sec15 C-terminal domain-containing protein</fullName>
    </recommendedName>
</protein>
<feature type="region of interest" description="Disordered" evidence="2">
    <location>
        <begin position="125"/>
        <end position="163"/>
    </location>
</feature>
<dbReference type="OMA" id="GWYRCWD"/>
<organism evidence="4 5">
    <name type="scientific">Thalassiosira pseudonana</name>
    <name type="common">Marine diatom</name>
    <name type="synonym">Cyclotella nana</name>
    <dbReference type="NCBI Taxonomy" id="35128"/>
    <lineage>
        <taxon>Eukaryota</taxon>
        <taxon>Sar</taxon>
        <taxon>Stramenopiles</taxon>
        <taxon>Ochrophyta</taxon>
        <taxon>Bacillariophyta</taxon>
        <taxon>Coscinodiscophyceae</taxon>
        <taxon>Thalassiosirophycidae</taxon>
        <taxon>Thalassiosirales</taxon>
        <taxon>Thalassiosiraceae</taxon>
        <taxon>Thalassiosira</taxon>
    </lineage>
</organism>